<dbReference type="GO" id="GO:0000139">
    <property type="term" value="C:Golgi membrane"/>
    <property type="evidence" value="ECO:0007669"/>
    <property type="project" value="UniProtKB-SubCell"/>
</dbReference>
<name>A0A1J9PQN9_9EURO</name>
<feature type="region of interest" description="Disordered" evidence="11">
    <location>
        <begin position="14"/>
        <end position="35"/>
    </location>
</feature>
<dbReference type="Pfam" id="PF08172">
    <property type="entry name" value="CASP_C"/>
    <property type="match status" value="1"/>
</dbReference>
<evidence type="ECO:0000256" key="4">
    <source>
        <dbReference type="ARBA" id="ARBA00022448"/>
    </source>
</evidence>
<keyword evidence="4" id="KW-0813">Transport</keyword>
<evidence type="ECO:0000256" key="11">
    <source>
        <dbReference type="SAM" id="MobiDB-lite"/>
    </source>
</evidence>
<keyword evidence="6 12" id="KW-1133">Transmembrane helix</keyword>
<evidence type="ECO:0000256" key="5">
    <source>
        <dbReference type="ARBA" id="ARBA00022692"/>
    </source>
</evidence>
<dbReference type="STRING" id="1447872.A0A1J9PQN9"/>
<feature type="compositionally biased region" description="Low complexity" evidence="11">
    <location>
        <begin position="735"/>
        <end position="749"/>
    </location>
</feature>
<dbReference type="GO" id="GO:0006891">
    <property type="term" value="P:intra-Golgi vesicle-mediated transport"/>
    <property type="evidence" value="ECO:0007669"/>
    <property type="project" value="InterPro"/>
</dbReference>
<evidence type="ECO:0000313" key="15">
    <source>
        <dbReference type="EMBL" id="OJD18218.1"/>
    </source>
</evidence>
<dbReference type="InterPro" id="IPR012955">
    <property type="entry name" value="CASP_C"/>
</dbReference>
<evidence type="ECO:0000259" key="14">
    <source>
        <dbReference type="Pfam" id="PF25398"/>
    </source>
</evidence>
<feature type="compositionally biased region" description="Gly residues" evidence="11">
    <location>
        <begin position="750"/>
        <end position="762"/>
    </location>
</feature>
<keyword evidence="16" id="KW-1185">Reference proteome</keyword>
<dbReference type="Proteomes" id="UP000182235">
    <property type="component" value="Unassembled WGS sequence"/>
</dbReference>
<dbReference type="AlphaFoldDB" id="A0A1J9PQN9"/>
<feature type="coiled-coil region" evidence="10">
    <location>
        <begin position="428"/>
        <end position="483"/>
    </location>
</feature>
<evidence type="ECO:0000256" key="9">
    <source>
        <dbReference type="ARBA" id="ARBA00023136"/>
    </source>
</evidence>
<keyword evidence="5 12" id="KW-0812">Transmembrane</keyword>
<comment type="subcellular location">
    <subcellularLocation>
        <location evidence="1">Golgi apparatus membrane</location>
        <topology evidence="1">Single-pass type IV membrane protein</topology>
    </subcellularLocation>
</comment>
<evidence type="ECO:0000256" key="3">
    <source>
        <dbReference type="ARBA" id="ARBA00018691"/>
    </source>
</evidence>
<feature type="compositionally biased region" description="Polar residues" evidence="11">
    <location>
        <begin position="625"/>
        <end position="640"/>
    </location>
</feature>
<feature type="coiled-coil region" evidence="10">
    <location>
        <begin position="547"/>
        <end position="595"/>
    </location>
</feature>
<feature type="region of interest" description="Disordered" evidence="11">
    <location>
        <begin position="394"/>
        <end position="419"/>
    </location>
</feature>
<feature type="domain" description="CASP C-terminal" evidence="13">
    <location>
        <begin position="451"/>
        <end position="716"/>
    </location>
</feature>
<feature type="compositionally biased region" description="Polar residues" evidence="11">
    <location>
        <begin position="403"/>
        <end position="412"/>
    </location>
</feature>
<feature type="region of interest" description="Disordered" evidence="11">
    <location>
        <begin position="735"/>
        <end position="777"/>
    </location>
</feature>
<comment type="caution">
    <text evidence="15">The sequence shown here is derived from an EMBL/GenBank/DDBJ whole genome shotgun (WGS) entry which is preliminary data.</text>
</comment>
<dbReference type="OrthoDB" id="10257567at2759"/>
<dbReference type="PANTHER" id="PTHR14043:SF2">
    <property type="entry name" value="HOMEOBOX PROTEIN CUT"/>
    <property type="match status" value="1"/>
</dbReference>
<sequence length="777" mass="85911">MDALIMTESALGANRSMDDAQVEQPTKSEKQTQEENKFQQAIAVWRGIDLASLVPKLDTTASDIIAHQRDSLVQRKDLAQKTKDFRKLDDATKLAEYKGLLKSYQTFIDLLTNHGKASSSAFLQLYSALSEAPDPYPLLEASVDSLVVSEDTVPKLTSEIDFLKKSTNRLTSQLEESEKKLEEERLLRRMLEENQEARIQEVEASWSAVLAEKTSNWEAKEKNYEEKAENHERLLKEIKASYEVNQRLDRADGEDTSRSAATAAELEIVVSELEKTSGRLAEVEARNEQLSLELAQAVSHSQPDSKYRSLEDDPAYLRLQAENSSLLRKLDSARYEKDSERHSWEGKLRQTERQNMKVTAERDEIKAKLDKWADYEDIRRELEVIKSIEFSTADDDDRDMMDNTNSAAPNSSDKSKENSLEQLLLTRNKKLSNELTILRVSHQDLQNQLEALREDLSKTNADLEKSRNLSATLENDLLQMQKETPSFPSAAMSVAGTYASRYPHSSRRGRASPTSSIISGFDHANASANTMEAIRAGEPVGGGSGILPMVQAQRDRFKQKNSELEEELSKTYAIVKSLRQEVASLQKDNLSLYEKTRYVSTYNRGGQGSGGAFSASSASAYGTKPSATSVHLSPDSSSGPSVDRYQSAYEAQISPFAAFRGRESARAYRRMSVPERIIFSATRMVLANRTSRNLFAGYCVALHILLFIILYMMSTSELERQAASAALGSLGGAAMSGAAGSTGNSPGVSTGSGPGSGTGGSPPGSDWQQESFDTATH</sequence>
<keyword evidence="7" id="KW-0333">Golgi apparatus</keyword>
<keyword evidence="8 10" id="KW-0175">Coiled coil</keyword>
<proteinExistence type="inferred from homology"/>
<feature type="domain" description="Cux N-terminal" evidence="14">
    <location>
        <begin position="33"/>
        <end position="146"/>
    </location>
</feature>
<feature type="compositionally biased region" description="Polar residues" evidence="11">
    <location>
        <begin position="766"/>
        <end position="777"/>
    </location>
</feature>
<evidence type="ECO:0000256" key="1">
    <source>
        <dbReference type="ARBA" id="ARBA00004409"/>
    </source>
</evidence>
<feature type="coiled-coil region" evidence="10">
    <location>
        <begin position="273"/>
        <end position="300"/>
    </location>
</feature>
<dbReference type="VEuPathDB" id="FungiDB:AJ78_01718"/>
<keyword evidence="9 12" id="KW-0472">Membrane</keyword>
<gene>
    <name evidence="15" type="ORF">AJ78_01718</name>
</gene>
<evidence type="ECO:0000256" key="10">
    <source>
        <dbReference type="SAM" id="Coils"/>
    </source>
</evidence>
<dbReference type="Pfam" id="PF25398">
    <property type="entry name" value="CUX1_N"/>
    <property type="match status" value="1"/>
</dbReference>
<dbReference type="EMBL" id="LGRN01000041">
    <property type="protein sequence ID" value="OJD18218.1"/>
    <property type="molecule type" value="Genomic_DNA"/>
</dbReference>
<organism evidence="15 16">
    <name type="scientific">Emergomyces pasteurianus Ep9510</name>
    <dbReference type="NCBI Taxonomy" id="1447872"/>
    <lineage>
        <taxon>Eukaryota</taxon>
        <taxon>Fungi</taxon>
        <taxon>Dikarya</taxon>
        <taxon>Ascomycota</taxon>
        <taxon>Pezizomycotina</taxon>
        <taxon>Eurotiomycetes</taxon>
        <taxon>Eurotiomycetidae</taxon>
        <taxon>Onygenales</taxon>
        <taxon>Ajellomycetaceae</taxon>
        <taxon>Emergomyces</taxon>
    </lineage>
</organism>
<accession>A0A1J9PQN9</accession>
<evidence type="ECO:0000256" key="6">
    <source>
        <dbReference type="ARBA" id="ARBA00022989"/>
    </source>
</evidence>
<feature type="region of interest" description="Disordered" evidence="11">
    <location>
        <begin position="624"/>
        <end position="643"/>
    </location>
</feature>
<feature type="compositionally biased region" description="Basic and acidic residues" evidence="11">
    <location>
        <begin position="26"/>
        <end position="35"/>
    </location>
</feature>
<evidence type="ECO:0000256" key="8">
    <source>
        <dbReference type="ARBA" id="ARBA00023054"/>
    </source>
</evidence>
<protein>
    <recommendedName>
        <fullName evidence="3">Protein CASP</fullName>
    </recommendedName>
</protein>
<feature type="transmembrane region" description="Helical" evidence="12">
    <location>
        <begin position="694"/>
        <end position="713"/>
    </location>
</feature>
<evidence type="ECO:0000256" key="2">
    <source>
        <dbReference type="ARBA" id="ARBA00006415"/>
    </source>
</evidence>
<evidence type="ECO:0000313" key="16">
    <source>
        <dbReference type="Proteomes" id="UP000182235"/>
    </source>
</evidence>
<feature type="coiled-coil region" evidence="10">
    <location>
        <begin position="160"/>
        <end position="241"/>
    </location>
</feature>
<evidence type="ECO:0000259" key="13">
    <source>
        <dbReference type="Pfam" id="PF08172"/>
    </source>
</evidence>
<comment type="similarity">
    <text evidence="2">Belongs to the CASP family.</text>
</comment>
<evidence type="ECO:0000256" key="12">
    <source>
        <dbReference type="SAM" id="Phobius"/>
    </source>
</evidence>
<dbReference type="PANTHER" id="PTHR14043">
    <property type="entry name" value="CCAAT DISPLACEMENT PROTEIN-RELATED"/>
    <property type="match status" value="1"/>
</dbReference>
<reference evidence="15 16" key="1">
    <citation type="submission" date="2015-07" db="EMBL/GenBank/DDBJ databases">
        <title>Emmonsia species relationships and genome sequence.</title>
        <authorList>
            <consortium name="The Broad Institute Genomics Platform"/>
            <person name="Cuomo C.A."/>
            <person name="Munoz J.F."/>
            <person name="Imamovic A."/>
            <person name="Priest M.E."/>
            <person name="Young S."/>
            <person name="Clay O.K."/>
            <person name="McEwen J.G."/>
        </authorList>
    </citation>
    <scope>NUCLEOTIDE SEQUENCE [LARGE SCALE GENOMIC DNA]</scope>
    <source>
        <strain evidence="15 16">UAMH 9510</strain>
    </source>
</reference>
<dbReference type="InterPro" id="IPR057476">
    <property type="entry name" value="Cux_N"/>
</dbReference>
<evidence type="ECO:0000256" key="7">
    <source>
        <dbReference type="ARBA" id="ARBA00023034"/>
    </source>
</evidence>